<dbReference type="InterPro" id="IPR045191">
    <property type="entry name" value="MBR1/2-like"/>
</dbReference>
<evidence type="ECO:0000256" key="3">
    <source>
        <dbReference type="ARBA" id="ARBA00022679"/>
    </source>
</evidence>
<dbReference type="GO" id="GO:0005634">
    <property type="term" value="C:nucleus"/>
    <property type="evidence" value="ECO:0007669"/>
    <property type="project" value="TreeGrafter"/>
</dbReference>
<gene>
    <name evidence="11" type="ORF">CJ030_MR4G002206</name>
    <name evidence="10" type="ORF">CJ030_MR4G002207</name>
</gene>
<dbReference type="InterPro" id="IPR001841">
    <property type="entry name" value="Znf_RING"/>
</dbReference>
<evidence type="ECO:0000313" key="12">
    <source>
        <dbReference type="Proteomes" id="UP000516437"/>
    </source>
</evidence>
<evidence type="ECO:0000256" key="4">
    <source>
        <dbReference type="ARBA" id="ARBA00022723"/>
    </source>
</evidence>
<dbReference type="PROSITE" id="PS50089">
    <property type="entry name" value="ZF_RING_2"/>
    <property type="match status" value="1"/>
</dbReference>
<evidence type="ECO:0000256" key="6">
    <source>
        <dbReference type="ARBA" id="ARBA00022786"/>
    </source>
</evidence>
<dbReference type="AlphaFoldDB" id="A0A6A1VUV3"/>
<keyword evidence="7" id="KW-0862">Zinc</keyword>
<reference evidence="10" key="1">
    <citation type="submission" date="2018-07" db="EMBL/GenBank/DDBJ databases">
        <authorList>
            <person name="Gao Z.-S."/>
            <person name="Jia H.-M."/>
            <person name="Jia H.-J."/>
            <person name="Cai Q.-L."/>
            <person name="Wang Y."/>
            <person name="Zhao H.-B."/>
        </authorList>
    </citation>
    <scope>NUCLEOTIDE SEQUENCE</scope>
    <source>
        <tissue evidence="10">Leaves</tissue>
    </source>
</reference>
<dbReference type="PANTHER" id="PTHR22937">
    <property type="entry name" value="E3 UBIQUITIN-PROTEIN LIGASE RNF165"/>
    <property type="match status" value="1"/>
</dbReference>
<dbReference type="GO" id="GO:0061630">
    <property type="term" value="F:ubiquitin protein ligase activity"/>
    <property type="evidence" value="ECO:0007669"/>
    <property type="project" value="UniProtKB-EC"/>
</dbReference>
<organism evidence="10 12">
    <name type="scientific">Morella rubra</name>
    <name type="common">Chinese bayberry</name>
    <dbReference type="NCBI Taxonomy" id="262757"/>
    <lineage>
        <taxon>Eukaryota</taxon>
        <taxon>Viridiplantae</taxon>
        <taxon>Streptophyta</taxon>
        <taxon>Embryophyta</taxon>
        <taxon>Tracheophyta</taxon>
        <taxon>Spermatophyta</taxon>
        <taxon>Magnoliopsida</taxon>
        <taxon>eudicotyledons</taxon>
        <taxon>Gunneridae</taxon>
        <taxon>Pentapetalae</taxon>
        <taxon>rosids</taxon>
        <taxon>fabids</taxon>
        <taxon>Fagales</taxon>
        <taxon>Myricaceae</taxon>
        <taxon>Morella</taxon>
    </lineage>
</organism>
<comment type="caution">
    <text evidence="10">The sequence shown here is derived from an EMBL/GenBank/DDBJ whole genome shotgun (WGS) entry which is preliminary data.</text>
</comment>
<evidence type="ECO:0000313" key="10">
    <source>
        <dbReference type="EMBL" id="KAB1216553.1"/>
    </source>
</evidence>
<dbReference type="Gene3D" id="3.30.40.10">
    <property type="entry name" value="Zinc/RING finger domain, C3HC4 (zinc finger)"/>
    <property type="match status" value="1"/>
</dbReference>
<dbReference type="OrthoDB" id="8062037at2759"/>
<dbReference type="EMBL" id="RXIC02000022">
    <property type="protein sequence ID" value="KAB1216554.1"/>
    <property type="molecule type" value="Genomic_DNA"/>
</dbReference>
<evidence type="ECO:0000259" key="9">
    <source>
        <dbReference type="PROSITE" id="PS50089"/>
    </source>
</evidence>
<dbReference type="GO" id="GO:0008270">
    <property type="term" value="F:zinc ion binding"/>
    <property type="evidence" value="ECO:0007669"/>
    <property type="project" value="UniProtKB-KW"/>
</dbReference>
<reference evidence="10" key="3">
    <citation type="submission" date="2019-09" db="EMBL/GenBank/DDBJ databases">
        <authorList>
            <person name="Gao Z."/>
        </authorList>
    </citation>
    <scope>NUCLEOTIDE SEQUENCE</scope>
    <source>
        <tissue evidence="10">Leaves</tissue>
    </source>
</reference>
<dbReference type="SUPFAM" id="SSF57850">
    <property type="entry name" value="RING/U-box"/>
    <property type="match status" value="1"/>
</dbReference>
<evidence type="ECO:0000313" key="11">
    <source>
        <dbReference type="EMBL" id="KAB1216554.1"/>
    </source>
</evidence>
<accession>A0A6A1VUV3</accession>
<evidence type="ECO:0000256" key="2">
    <source>
        <dbReference type="ARBA" id="ARBA00012483"/>
    </source>
</evidence>
<keyword evidence="12" id="KW-1185">Reference proteome</keyword>
<dbReference type="InterPro" id="IPR013083">
    <property type="entry name" value="Znf_RING/FYVE/PHD"/>
</dbReference>
<feature type="domain" description="RING-type" evidence="9">
    <location>
        <begin position="101"/>
        <end position="142"/>
    </location>
</feature>
<dbReference type="EMBL" id="RXIC02000022">
    <property type="protein sequence ID" value="KAB1216553.1"/>
    <property type="molecule type" value="Genomic_DNA"/>
</dbReference>
<dbReference type="Pfam" id="PF13639">
    <property type="entry name" value="zf-RING_2"/>
    <property type="match status" value="1"/>
</dbReference>
<protein>
    <recommendedName>
        <fullName evidence="2">RING-type E3 ubiquitin transferase</fullName>
        <ecNumber evidence="2">2.3.2.27</ecNumber>
    </recommendedName>
</protein>
<evidence type="ECO:0000256" key="5">
    <source>
        <dbReference type="ARBA" id="ARBA00022771"/>
    </source>
</evidence>
<reference evidence="10 12" key="2">
    <citation type="journal article" date="2019" name="Plant Biotechnol. J.">
        <title>The red bayberry genome and genetic basis of sex determination.</title>
        <authorList>
            <person name="Jia H.M."/>
            <person name="Jia H.J."/>
            <person name="Cai Q.L."/>
            <person name="Wang Y."/>
            <person name="Zhao H.B."/>
            <person name="Yang W.F."/>
            <person name="Wang G.Y."/>
            <person name="Li Y.H."/>
            <person name="Zhan D.L."/>
            <person name="Shen Y.T."/>
            <person name="Niu Q.F."/>
            <person name="Chang L."/>
            <person name="Qiu J."/>
            <person name="Zhao L."/>
            <person name="Xie H.B."/>
            <person name="Fu W.Y."/>
            <person name="Jin J."/>
            <person name="Li X.W."/>
            <person name="Jiao Y."/>
            <person name="Zhou C.C."/>
            <person name="Tu T."/>
            <person name="Chai C.Y."/>
            <person name="Gao J.L."/>
            <person name="Fan L.J."/>
            <person name="van de Weg E."/>
            <person name="Wang J.Y."/>
            <person name="Gao Z.S."/>
        </authorList>
    </citation>
    <scope>NUCLEOTIDE SEQUENCE [LARGE SCALE GENOMIC DNA]</scope>
    <source>
        <tissue evidence="10">Leaves</tissue>
    </source>
</reference>
<sequence>MEPRHPRTLGTYGRRIYDYEPDRWGSVPLSTRRDHNNLLHWRVLQADQRDLLFFEELRKLSPRLSEETIRIQLRTKTFVSSAIIMNLEEEAASVDQEADSCVICQGEYKNQEQIGILDCMHEYRADCLKKWLLAKNVCPLCKSEAMKTRRN</sequence>
<evidence type="ECO:0000256" key="8">
    <source>
        <dbReference type="PROSITE-ProRule" id="PRU00175"/>
    </source>
</evidence>
<dbReference type="Proteomes" id="UP000516437">
    <property type="component" value="Chromosome 4"/>
</dbReference>
<keyword evidence="3" id="KW-0808">Transferase</keyword>
<proteinExistence type="predicted"/>
<keyword evidence="4" id="KW-0479">Metal-binding</keyword>
<keyword evidence="6" id="KW-0833">Ubl conjugation pathway</keyword>
<keyword evidence="5 8" id="KW-0863">Zinc-finger</keyword>
<dbReference type="EC" id="2.3.2.27" evidence="2"/>
<evidence type="ECO:0000256" key="1">
    <source>
        <dbReference type="ARBA" id="ARBA00000900"/>
    </source>
</evidence>
<dbReference type="PANTHER" id="PTHR22937:SF222">
    <property type="entry name" value="RING-TYPE E3 UBIQUITIN TRANSFERASE"/>
    <property type="match status" value="1"/>
</dbReference>
<evidence type="ECO:0000256" key="7">
    <source>
        <dbReference type="ARBA" id="ARBA00022833"/>
    </source>
</evidence>
<comment type="catalytic activity">
    <reaction evidence="1">
        <text>S-ubiquitinyl-[E2 ubiquitin-conjugating enzyme]-L-cysteine + [acceptor protein]-L-lysine = [E2 ubiquitin-conjugating enzyme]-L-cysteine + N(6)-ubiquitinyl-[acceptor protein]-L-lysine.</text>
        <dbReference type="EC" id="2.3.2.27"/>
    </reaction>
</comment>
<name>A0A6A1VUV3_9ROSI</name>